<organism evidence="2 3">
    <name type="scientific">Schistosoma margrebowiei</name>
    <dbReference type="NCBI Taxonomy" id="48269"/>
    <lineage>
        <taxon>Eukaryota</taxon>
        <taxon>Metazoa</taxon>
        <taxon>Spiralia</taxon>
        <taxon>Lophotrochozoa</taxon>
        <taxon>Platyhelminthes</taxon>
        <taxon>Trematoda</taxon>
        <taxon>Digenea</taxon>
        <taxon>Strigeidida</taxon>
        <taxon>Schistosomatoidea</taxon>
        <taxon>Schistosomatidae</taxon>
        <taxon>Schistosoma</taxon>
    </lineage>
</organism>
<sequence length="212" mass="24694">MVSGSSTDSFRRTLDTQKPAREGLIQNYYELCKCQMTKEQFNLNGRNHELNDDNHDFRIFEQPPLEHKRDNTLQQYVERYVKQCNPSITLTKQYFNNTLSVNISDNKDIESIFKVWSTKHYPYNCIVYDCSSYKQLVTYDTRNIACSIGDCKKQSNLGNIILCNYFPGVSMNNRPDEAYEDESNTNSYTVTTEVPPETTSYMLDHGRCECIC</sequence>
<feature type="domain" description="SCP" evidence="1">
    <location>
        <begin position="68"/>
        <end position="165"/>
    </location>
</feature>
<dbReference type="Gene3D" id="3.40.33.10">
    <property type="entry name" value="CAP"/>
    <property type="match status" value="1"/>
</dbReference>
<dbReference type="WBParaSite" id="SMRG1_92740.1">
    <property type="protein sequence ID" value="SMRG1_92740.1"/>
    <property type="gene ID" value="SMRG1_92740"/>
</dbReference>
<proteinExistence type="predicted"/>
<accession>A0AA85ALT6</accession>
<evidence type="ECO:0000259" key="1">
    <source>
        <dbReference type="Pfam" id="PF00188"/>
    </source>
</evidence>
<reference evidence="3" key="1">
    <citation type="submission" date="2023-11" db="UniProtKB">
        <authorList>
            <consortium name="WormBaseParasite"/>
        </authorList>
    </citation>
    <scope>IDENTIFICATION</scope>
</reference>
<dbReference type="Proteomes" id="UP000050790">
    <property type="component" value="Unassembled WGS sequence"/>
</dbReference>
<dbReference type="InterPro" id="IPR014044">
    <property type="entry name" value="CAP_dom"/>
</dbReference>
<dbReference type="SUPFAM" id="SSF55797">
    <property type="entry name" value="PR-1-like"/>
    <property type="match status" value="1"/>
</dbReference>
<evidence type="ECO:0000313" key="3">
    <source>
        <dbReference type="WBParaSite" id="SMRG1_92740.1"/>
    </source>
</evidence>
<dbReference type="Pfam" id="PF00188">
    <property type="entry name" value="CAP"/>
    <property type="match status" value="1"/>
</dbReference>
<protein>
    <recommendedName>
        <fullName evidence="1">SCP domain-containing protein</fullName>
    </recommendedName>
</protein>
<evidence type="ECO:0000313" key="2">
    <source>
        <dbReference type="Proteomes" id="UP000050790"/>
    </source>
</evidence>
<name>A0AA85ALT6_9TREM</name>
<dbReference type="AlphaFoldDB" id="A0AA85ALT6"/>
<dbReference type="InterPro" id="IPR035940">
    <property type="entry name" value="CAP_sf"/>
</dbReference>